<accession>A0A7K0FIB4</accession>
<keyword evidence="2" id="KW-1185">Reference proteome</keyword>
<name>A0A7K0FIB4_9SPHI</name>
<dbReference type="SUPFAM" id="SSF53756">
    <property type="entry name" value="UDP-Glycosyltransferase/glycogen phosphorylase"/>
    <property type="match status" value="1"/>
</dbReference>
<evidence type="ECO:0008006" key="3">
    <source>
        <dbReference type="Google" id="ProtNLM"/>
    </source>
</evidence>
<dbReference type="RefSeq" id="WP_154285843.1">
    <property type="nucleotide sequence ID" value="NZ_WKJI01000001.1"/>
</dbReference>
<protein>
    <recommendedName>
        <fullName evidence="3">Glycosyltransferase</fullName>
    </recommendedName>
</protein>
<sequence length="351" mass="40261">MVNKSILIISPQYPSATNGLGDYSSIIGEYFKKEFKVIYVGFKQPEPVEVAPYICIRSFSSLQEILSHHQIDIIFLNYVNFAYHPKGLPFKLLRELQLIKSKGYKLCIFFHELNASSHKPWQLVFWTKPLQQYIYKHLLNIADLAFCSNERVRKILAKHQHPNLYKKAVFANIPESVEPIVFEQRSRSAIVFGTLNRRKKVYENAKELNAFIASRNIKEIVDIGPGDVKSVIGYIRCPKRILGKLSASEIAAEFAKHTWALIDYPPSLMEKSGIFAAYAAYGLITYNTDSSDKIVQDLVDGKHYLSENSLDSPLCDDKTISKNIQLWYEEHNQINHSLFIQKKIEQILANA</sequence>
<organism evidence="1 2">
    <name type="scientific">Pedobacter puniceum</name>
    <dbReference type="NCBI Taxonomy" id="2666136"/>
    <lineage>
        <taxon>Bacteria</taxon>
        <taxon>Pseudomonadati</taxon>
        <taxon>Bacteroidota</taxon>
        <taxon>Sphingobacteriia</taxon>
        <taxon>Sphingobacteriales</taxon>
        <taxon>Sphingobacteriaceae</taxon>
        <taxon>Pedobacter</taxon>
    </lineage>
</organism>
<dbReference type="Proteomes" id="UP000462931">
    <property type="component" value="Unassembled WGS sequence"/>
</dbReference>
<evidence type="ECO:0000313" key="1">
    <source>
        <dbReference type="EMBL" id="MRX45673.1"/>
    </source>
</evidence>
<comment type="caution">
    <text evidence="1">The sequence shown here is derived from an EMBL/GenBank/DDBJ whole genome shotgun (WGS) entry which is preliminary data.</text>
</comment>
<reference evidence="1 2" key="1">
    <citation type="submission" date="2019-11" db="EMBL/GenBank/DDBJ databases">
        <authorList>
            <person name="Cheng Q."/>
            <person name="Yang Z."/>
        </authorList>
    </citation>
    <scope>NUCLEOTIDE SEQUENCE [LARGE SCALE GENOMIC DNA]</scope>
    <source>
        <strain evidence="1 2">HX-22-1</strain>
    </source>
</reference>
<proteinExistence type="predicted"/>
<dbReference type="EMBL" id="WKJI01000001">
    <property type="protein sequence ID" value="MRX45673.1"/>
    <property type="molecule type" value="Genomic_DNA"/>
</dbReference>
<dbReference type="AlphaFoldDB" id="A0A7K0FIB4"/>
<gene>
    <name evidence="1" type="ORF">GJJ64_00550</name>
</gene>
<evidence type="ECO:0000313" key="2">
    <source>
        <dbReference type="Proteomes" id="UP000462931"/>
    </source>
</evidence>